<dbReference type="EMBL" id="MU266718">
    <property type="protein sequence ID" value="KAH7918910.1"/>
    <property type="molecule type" value="Genomic_DNA"/>
</dbReference>
<name>A0ACB8AZR8_9AGAM</name>
<organism evidence="1 2">
    <name type="scientific">Leucogyrophana mollusca</name>
    <dbReference type="NCBI Taxonomy" id="85980"/>
    <lineage>
        <taxon>Eukaryota</taxon>
        <taxon>Fungi</taxon>
        <taxon>Dikarya</taxon>
        <taxon>Basidiomycota</taxon>
        <taxon>Agaricomycotina</taxon>
        <taxon>Agaricomycetes</taxon>
        <taxon>Agaricomycetidae</taxon>
        <taxon>Boletales</taxon>
        <taxon>Boletales incertae sedis</taxon>
        <taxon>Leucogyrophana</taxon>
    </lineage>
</organism>
<proteinExistence type="predicted"/>
<reference evidence="1" key="1">
    <citation type="journal article" date="2021" name="New Phytol.">
        <title>Evolutionary innovations through gain and loss of genes in the ectomycorrhizal Boletales.</title>
        <authorList>
            <person name="Wu G."/>
            <person name="Miyauchi S."/>
            <person name="Morin E."/>
            <person name="Kuo A."/>
            <person name="Drula E."/>
            <person name="Varga T."/>
            <person name="Kohler A."/>
            <person name="Feng B."/>
            <person name="Cao Y."/>
            <person name="Lipzen A."/>
            <person name="Daum C."/>
            <person name="Hundley H."/>
            <person name="Pangilinan J."/>
            <person name="Johnson J."/>
            <person name="Barry K."/>
            <person name="LaButti K."/>
            <person name="Ng V."/>
            <person name="Ahrendt S."/>
            <person name="Min B."/>
            <person name="Choi I.G."/>
            <person name="Park H."/>
            <person name="Plett J.M."/>
            <person name="Magnuson J."/>
            <person name="Spatafora J.W."/>
            <person name="Nagy L.G."/>
            <person name="Henrissat B."/>
            <person name="Grigoriev I.V."/>
            <person name="Yang Z.L."/>
            <person name="Xu J."/>
            <person name="Martin F.M."/>
        </authorList>
    </citation>
    <scope>NUCLEOTIDE SEQUENCE</scope>
    <source>
        <strain evidence="1">KUC20120723A-06</strain>
    </source>
</reference>
<dbReference type="Proteomes" id="UP000790709">
    <property type="component" value="Unassembled WGS sequence"/>
</dbReference>
<evidence type="ECO:0000313" key="2">
    <source>
        <dbReference type="Proteomes" id="UP000790709"/>
    </source>
</evidence>
<keyword evidence="2" id="KW-1185">Reference proteome</keyword>
<gene>
    <name evidence="1" type="ORF">BV22DRAFT_1051428</name>
</gene>
<accession>A0ACB8AZR8</accession>
<evidence type="ECO:0000313" key="1">
    <source>
        <dbReference type="EMBL" id="KAH7918910.1"/>
    </source>
</evidence>
<comment type="caution">
    <text evidence="1">The sequence shown here is derived from an EMBL/GenBank/DDBJ whole genome shotgun (WGS) entry which is preliminary data.</text>
</comment>
<sequence length="115" mass="12967">MATAIPYDFILHLWYLPAQPMFAVDPLDVTTFGTSKALSDFDEEHEHDDDDNLRSEPEMPDLPVSAKRSRKGPVHSGGGIRSTHAATDKEEESSAKSQALRILEPENWRQTPEEY</sequence>
<protein>
    <submittedName>
        <fullName evidence="1">Uncharacterized protein</fullName>
    </submittedName>
</protein>